<keyword evidence="4" id="KW-1185">Reference proteome</keyword>
<evidence type="ECO:0000259" key="2">
    <source>
        <dbReference type="PROSITE" id="PS50006"/>
    </source>
</evidence>
<dbReference type="InterPro" id="IPR050923">
    <property type="entry name" value="Cell_Proc_Reg/RNA_Proc"/>
</dbReference>
<protein>
    <recommendedName>
        <fullName evidence="2">FHA domain-containing protein</fullName>
    </recommendedName>
</protein>
<dbReference type="PROSITE" id="PS50006">
    <property type="entry name" value="FHA_DOMAIN"/>
    <property type="match status" value="1"/>
</dbReference>
<feature type="transmembrane region" description="Helical" evidence="1">
    <location>
        <begin position="6"/>
        <end position="25"/>
    </location>
</feature>
<sequence length="226" mass="25648">METETLYIVLGVIVVINVVLLFMFMSKKKKQSVSRPKTAPNNQVQAVNYNEYNKTVALHHSSPMQQEKQARPYQTNEKTAMLQEEKIRPLSSEDKEEVRQQVSKKAVMETQLLTAEPEVAVDKEPVPTMTIEYKEKETEKSFPFTSSIVNVGRDPEVCDLVLSEDPFIGRNHAMILNKENKFFVVDLESKNGTFIDGERITGQKPIEANQPFTIGRTEMVIKVIGG</sequence>
<keyword evidence="1" id="KW-1133">Transmembrane helix</keyword>
<name>A0A1S2MAJ0_9BACI</name>
<dbReference type="PANTHER" id="PTHR23308">
    <property type="entry name" value="NUCLEAR INHIBITOR OF PROTEIN PHOSPHATASE-1"/>
    <property type="match status" value="1"/>
</dbReference>
<organism evidence="3 4">
    <name type="scientific">Anaerobacillus alkalidiazotrophicus</name>
    <dbReference type="NCBI Taxonomy" id="472963"/>
    <lineage>
        <taxon>Bacteria</taxon>
        <taxon>Bacillati</taxon>
        <taxon>Bacillota</taxon>
        <taxon>Bacilli</taxon>
        <taxon>Bacillales</taxon>
        <taxon>Bacillaceae</taxon>
        <taxon>Anaerobacillus</taxon>
    </lineage>
</organism>
<dbReference type="InterPro" id="IPR008984">
    <property type="entry name" value="SMAD_FHA_dom_sf"/>
</dbReference>
<dbReference type="Gene3D" id="2.60.200.20">
    <property type="match status" value="1"/>
</dbReference>
<evidence type="ECO:0000313" key="3">
    <source>
        <dbReference type="EMBL" id="OIJ21741.1"/>
    </source>
</evidence>
<keyword evidence="1" id="KW-0472">Membrane</keyword>
<gene>
    <name evidence="3" type="ORF">BKP45_03315</name>
</gene>
<dbReference type="OrthoDB" id="1683123at2"/>
<evidence type="ECO:0000256" key="1">
    <source>
        <dbReference type="SAM" id="Phobius"/>
    </source>
</evidence>
<reference evidence="3 4" key="1">
    <citation type="submission" date="2016-10" db="EMBL/GenBank/DDBJ databases">
        <title>Draft genome sequences of four alkaliphilic bacteria belonging to the Anaerobacillus genus.</title>
        <authorList>
            <person name="Bassil N.M."/>
            <person name="Lloyd J.R."/>
        </authorList>
    </citation>
    <scope>NUCLEOTIDE SEQUENCE [LARGE SCALE GENOMIC DNA]</scope>
    <source>
        <strain evidence="3 4">DSM 22531</strain>
    </source>
</reference>
<feature type="domain" description="FHA" evidence="2">
    <location>
        <begin position="149"/>
        <end position="200"/>
    </location>
</feature>
<dbReference type="InterPro" id="IPR000253">
    <property type="entry name" value="FHA_dom"/>
</dbReference>
<dbReference type="RefSeq" id="WP_071388327.1">
    <property type="nucleotide sequence ID" value="NZ_MLQS01000001.1"/>
</dbReference>
<dbReference type="Pfam" id="PF00498">
    <property type="entry name" value="FHA"/>
    <property type="match status" value="1"/>
</dbReference>
<dbReference type="SUPFAM" id="SSF49879">
    <property type="entry name" value="SMAD/FHA domain"/>
    <property type="match status" value="1"/>
</dbReference>
<dbReference type="STRING" id="472963.BKP45_03315"/>
<proteinExistence type="predicted"/>
<dbReference type="CDD" id="cd22680">
    <property type="entry name" value="FHA_ArnA-like"/>
    <property type="match status" value="1"/>
</dbReference>
<comment type="caution">
    <text evidence="3">The sequence shown here is derived from an EMBL/GenBank/DDBJ whole genome shotgun (WGS) entry which is preliminary data.</text>
</comment>
<dbReference type="EMBL" id="MLQS01000001">
    <property type="protein sequence ID" value="OIJ21741.1"/>
    <property type="molecule type" value="Genomic_DNA"/>
</dbReference>
<dbReference type="SMART" id="SM00240">
    <property type="entry name" value="FHA"/>
    <property type="match status" value="1"/>
</dbReference>
<accession>A0A1S2MAJ0</accession>
<dbReference type="Proteomes" id="UP000180057">
    <property type="component" value="Unassembled WGS sequence"/>
</dbReference>
<evidence type="ECO:0000313" key="4">
    <source>
        <dbReference type="Proteomes" id="UP000180057"/>
    </source>
</evidence>
<dbReference type="AlphaFoldDB" id="A0A1S2MAJ0"/>
<keyword evidence="1" id="KW-0812">Transmembrane</keyword>